<dbReference type="GO" id="GO:0052745">
    <property type="term" value="F:inositol phosphate phosphatase activity"/>
    <property type="evidence" value="ECO:0007669"/>
    <property type="project" value="TreeGrafter"/>
</dbReference>
<evidence type="ECO:0000256" key="5">
    <source>
        <dbReference type="ARBA" id="ARBA00018097"/>
    </source>
</evidence>
<reference evidence="18 19" key="1">
    <citation type="journal article" date="2018" name="Sci. Rep.">
        <title>Comparative analysis of the Pocillopora damicornis genome highlights role of immune system in coral evolution.</title>
        <authorList>
            <person name="Cunning R."/>
            <person name="Bay R.A."/>
            <person name="Gillette P."/>
            <person name="Baker A.C."/>
            <person name="Traylor-Knowles N."/>
        </authorList>
    </citation>
    <scope>NUCLEOTIDE SEQUENCE [LARGE SCALE GENOMIC DNA]</scope>
    <source>
        <strain evidence="18">RSMAS</strain>
        <tissue evidence="18">Whole animal</tissue>
    </source>
</reference>
<dbReference type="CDD" id="cd07061">
    <property type="entry name" value="HP_HAP_like"/>
    <property type="match status" value="1"/>
</dbReference>
<dbReference type="EC" id="3.1.3.62" evidence="4"/>
<evidence type="ECO:0000256" key="12">
    <source>
        <dbReference type="ARBA" id="ARBA00043668"/>
    </source>
</evidence>
<dbReference type="EMBL" id="RCHS01000487">
    <property type="protein sequence ID" value="RMX58554.1"/>
    <property type="molecule type" value="Genomic_DNA"/>
</dbReference>
<dbReference type="GO" id="GO:0003993">
    <property type="term" value="F:acid phosphatase activity"/>
    <property type="evidence" value="ECO:0007669"/>
    <property type="project" value="TreeGrafter"/>
</dbReference>
<evidence type="ECO:0000256" key="16">
    <source>
        <dbReference type="PIRSR" id="PIRSR000894-2"/>
    </source>
</evidence>
<dbReference type="PANTHER" id="PTHR20963">
    <property type="entry name" value="MULTIPLE INOSITOL POLYPHOSPHATE PHOSPHATASE-RELATED"/>
    <property type="match status" value="1"/>
</dbReference>
<comment type="catalytic activity">
    <reaction evidence="12">
        <text>1D-myo-inositol 1,2,5,6-tetrakisphosphate + H2O = 1D-myo-inositol 1,2,6-trisphosphate + phosphate</text>
        <dbReference type="Rhea" id="RHEA:77119"/>
        <dbReference type="ChEBI" id="CHEBI:15377"/>
        <dbReference type="ChEBI" id="CHEBI:43474"/>
        <dbReference type="ChEBI" id="CHEBI:195535"/>
        <dbReference type="ChEBI" id="CHEBI:195537"/>
        <dbReference type="EC" id="3.1.3.62"/>
    </reaction>
    <physiologicalReaction direction="left-to-right" evidence="12">
        <dbReference type="Rhea" id="RHEA:77120"/>
    </physiologicalReaction>
</comment>
<keyword evidence="8" id="KW-0378">Hydrolase</keyword>
<feature type="disulfide bond" evidence="16">
    <location>
        <begin position="429"/>
        <end position="435"/>
    </location>
</feature>
<dbReference type="GO" id="GO:0034417">
    <property type="term" value="F:bisphosphoglycerate 3-phosphatase activity"/>
    <property type="evidence" value="ECO:0007669"/>
    <property type="project" value="UniProtKB-EC"/>
</dbReference>
<evidence type="ECO:0000256" key="9">
    <source>
        <dbReference type="ARBA" id="ARBA00023136"/>
    </source>
</evidence>
<evidence type="ECO:0000256" key="13">
    <source>
        <dbReference type="ARBA" id="ARBA00043671"/>
    </source>
</evidence>
<accession>A0A3M6UYF2</accession>
<dbReference type="OrthoDB" id="6509975at2759"/>
<evidence type="ECO:0000256" key="10">
    <source>
        <dbReference type="ARBA" id="ARBA00023180"/>
    </source>
</evidence>
<dbReference type="SUPFAM" id="SSF53254">
    <property type="entry name" value="Phosphoglycerate mutase-like"/>
    <property type="match status" value="1"/>
</dbReference>
<dbReference type="PANTHER" id="PTHR20963:SF8">
    <property type="entry name" value="MULTIPLE INOSITOL POLYPHOSPHATE PHOSPHATASE 1"/>
    <property type="match status" value="1"/>
</dbReference>
<evidence type="ECO:0000256" key="11">
    <source>
        <dbReference type="ARBA" id="ARBA00031642"/>
    </source>
</evidence>
<keyword evidence="6" id="KW-1003">Cell membrane</keyword>
<dbReference type="PIRSF" id="PIRSF000894">
    <property type="entry name" value="Acid_phosphatase"/>
    <property type="match status" value="1"/>
</dbReference>
<feature type="chain" id="PRO_5017957656" description="Multiple inositol polyphosphate phosphatase 1" evidence="17">
    <location>
        <begin position="24"/>
        <end position="472"/>
    </location>
</feature>
<dbReference type="Proteomes" id="UP000275408">
    <property type="component" value="Unassembled WGS sequence"/>
</dbReference>
<dbReference type="AlphaFoldDB" id="A0A3M6UYF2"/>
<dbReference type="OMA" id="ANSPWFA"/>
<keyword evidence="9" id="KW-0472">Membrane</keyword>
<feature type="signal peptide" evidence="17">
    <location>
        <begin position="1"/>
        <end position="23"/>
    </location>
</feature>
<evidence type="ECO:0000256" key="1">
    <source>
        <dbReference type="ARBA" id="ARBA00004236"/>
    </source>
</evidence>
<evidence type="ECO:0000256" key="8">
    <source>
        <dbReference type="ARBA" id="ARBA00022801"/>
    </source>
</evidence>
<dbReference type="Gene3D" id="3.40.50.1240">
    <property type="entry name" value="Phosphoglycerate mutase-like"/>
    <property type="match status" value="1"/>
</dbReference>
<keyword evidence="7 17" id="KW-0732">Signal</keyword>
<dbReference type="InterPro" id="IPR016274">
    <property type="entry name" value="Histidine_acid_Pase_euk"/>
</dbReference>
<evidence type="ECO:0000256" key="4">
    <source>
        <dbReference type="ARBA" id="ARBA00013040"/>
    </source>
</evidence>
<dbReference type="InterPro" id="IPR029033">
    <property type="entry name" value="His_PPase_superfam"/>
</dbReference>
<comment type="catalytic activity">
    <reaction evidence="13">
        <text>1D-myo-inositol 1,2,4,5,6-pentakisphosphate + H2O = 1D-myo-inositol 1,2,5,6-tetrakisphosphate + phosphate</text>
        <dbReference type="Rhea" id="RHEA:77115"/>
        <dbReference type="ChEBI" id="CHEBI:15377"/>
        <dbReference type="ChEBI" id="CHEBI:43474"/>
        <dbReference type="ChEBI" id="CHEBI:57798"/>
        <dbReference type="ChEBI" id="CHEBI:195535"/>
        <dbReference type="EC" id="3.1.3.62"/>
    </reaction>
    <physiologicalReaction direction="left-to-right" evidence="13">
        <dbReference type="Rhea" id="RHEA:77116"/>
    </physiologicalReaction>
</comment>
<evidence type="ECO:0000256" key="14">
    <source>
        <dbReference type="ARBA" id="ARBA00043691"/>
    </source>
</evidence>
<evidence type="ECO:0000256" key="15">
    <source>
        <dbReference type="ARBA" id="ARBA00043832"/>
    </source>
</evidence>
<feature type="disulfide bond" evidence="16">
    <location>
        <begin position="263"/>
        <end position="277"/>
    </location>
</feature>
<comment type="similarity">
    <text evidence="2">Belongs to the histidine acid phosphatase family. MINPP1 subfamily.</text>
</comment>
<evidence type="ECO:0000256" key="2">
    <source>
        <dbReference type="ARBA" id="ARBA00008422"/>
    </source>
</evidence>
<evidence type="ECO:0000256" key="7">
    <source>
        <dbReference type="ARBA" id="ARBA00022729"/>
    </source>
</evidence>
<dbReference type="EC" id="3.1.3.80" evidence="3"/>
<evidence type="ECO:0000313" key="18">
    <source>
        <dbReference type="EMBL" id="RMX58554.1"/>
    </source>
</evidence>
<feature type="disulfide bond" evidence="16">
    <location>
        <begin position="56"/>
        <end position="394"/>
    </location>
</feature>
<sequence length="472" mass="53673">MMVTVSKVITSVIFFAILGCAVNERENKSSKKTWLKFGSKTRYQRKEIPFEAPIGCDPLHISMVIRHGTRYPSKKDVKKIEKMLDVINEEIDSNWSVGDLHLPWKNPFSLDHDKLLASAGEEELYSLAKEFLKRFPSLLSHPYHPHNFDFISTGTSRTVQSAMAFAFGLFEGRGRLGASGFQPVAVESKETNNDHLLRFFDVCPMYNVKVADNDTALHEHKKFKRGIKMERIGHKIQRLMTKRPDNPQTTFTAETIIGMYTACIFEVAIFNRENTWCLLFDKEDFLTLEYLSDLKHYWKRGYGYPITYQIGCPLLGNIVSSLKNATDPSSSEKKYGNFMFAHSETLQPLYALLGLFKDQEKLRAGNMNVHSGRKYRTSEIVPFGANIAFVVYSCNADDNSCGKESDSYKMGPFKIQVFVNEELVALPCCGEQRECPLETFLQCFDTKQNGSCNLSSLCSLESNSAENYHGEL</sequence>
<comment type="catalytic activity">
    <reaction evidence="14">
        <text>1D-myo-inositol hexakisphosphate + H2O = 1D-myo-inositol 1,2,4,5,6-pentakisphosphate + phosphate</text>
        <dbReference type="Rhea" id="RHEA:16989"/>
        <dbReference type="ChEBI" id="CHEBI:15377"/>
        <dbReference type="ChEBI" id="CHEBI:43474"/>
        <dbReference type="ChEBI" id="CHEBI:57798"/>
        <dbReference type="ChEBI" id="CHEBI:58130"/>
        <dbReference type="EC" id="3.1.3.62"/>
    </reaction>
    <physiologicalReaction direction="left-to-right" evidence="14">
        <dbReference type="Rhea" id="RHEA:16990"/>
    </physiologicalReaction>
</comment>
<dbReference type="PROSITE" id="PS51257">
    <property type="entry name" value="PROKAR_LIPOPROTEIN"/>
    <property type="match status" value="1"/>
</dbReference>
<dbReference type="InterPro" id="IPR000560">
    <property type="entry name" value="His_Pase_clade-2"/>
</dbReference>
<keyword evidence="10" id="KW-0325">Glycoprotein</keyword>
<proteinExistence type="inferred from homology"/>
<dbReference type="GO" id="GO:0005886">
    <property type="term" value="C:plasma membrane"/>
    <property type="evidence" value="ECO:0007669"/>
    <property type="project" value="UniProtKB-SubCell"/>
</dbReference>
<comment type="catalytic activity">
    <reaction evidence="15">
        <text>(2R)-2,3-bisphosphoglycerate + H2O = (2R)-2-phosphoglycerate + phosphate</text>
        <dbReference type="Rhea" id="RHEA:27381"/>
        <dbReference type="ChEBI" id="CHEBI:15377"/>
        <dbReference type="ChEBI" id="CHEBI:43474"/>
        <dbReference type="ChEBI" id="CHEBI:58248"/>
        <dbReference type="ChEBI" id="CHEBI:58289"/>
        <dbReference type="EC" id="3.1.3.80"/>
    </reaction>
    <physiologicalReaction direction="left-to-right" evidence="15">
        <dbReference type="Rhea" id="RHEA:27382"/>
    </physiologicalReaction>
</comment>
<comment type="caution">
    <text evidence="18">The sequence shown here is derived from an EMBL/GenBank/DDBJ whole genome shotgun (WGS) entry which is preliminary data.</text>
</comment>
<name>A0A3M6UYF2_POCDA</name>
<organism evidence="18 19">
    <name type="scientific">Pocillopora damicornis</name>
    <name type="common">Cauliflower coral</name>
    <name type="synonym">Millepora damicornis</name>
    <dbReference type="NCBI Taxonomy" id="46731"/>
    <lineage>
        <taxon>Eukaryota</taxon>
        <taxon>Metazoa</taxon>
        <taxon>Cnidaria</taxon>
        <taxon>Anthozoa</taxon>
        <taxon>Hexacorallia</taxon>
        <taxon>Scleractinia</taxon>
        <taxon>Astrocoeniina</taxon>
        <taxon>Pocilloporidae</taxon>
        <taxon>Pocillopora</taxon>
    </lineage>
</organism>
<evidence type="ECO:0000256" key="17">
    <source>
        <dbReference type="SAM" id="SignalP"/>
    </source>
</evidence>
<keyword evidence="19" id="KW-1185">Reference proteome</keyword>
<gene>
    <name evidence="18" type="ORF">pdam_00020105</name>
</gene>
<dbReference type="Pfam" id="PF00328">
    <property type="entry name" value="His_Phos_2"/>
    <property type="match status" value="1"/>
</dbReference>
<evidence type="ECO:0000256" key="6">
    <source>
        <dbReference type="ARBA" id="ARBA00022475"/>
    </source>
</evidence>
<evidence type="ECO:0000313" key="19">
    <source>
        <dbReference type="Proteomes" id="UP000275408"/>
    </source>
</evidence>
<keyword evidence="16" id="KW-1015">Disulfide bond</keyword>
<dbReference type="STRING" id="46731.A0A3M6UYF2"/>
<comment type="subcellular location">
    <subcellularLocation>
        <location evidence="1">Cell membrane</location>
    </subcellularLocation>
</comment>
<dbReference type="FunFam" id="3.40.50.1240:FF:000014">
    <property type="entry name" value="Multiple inositol polyphosphate phosphatase 1"/>
    <property type="match status" value="1"/>
</dbReference>
<evidence type="ECO:0000256" key="3">
    <source>
        <dbReference type="ARBA" id="ARBA00012976"/>
    </source>
</evidence>
<protein>
    <recommendedName>
        <fullName evidence="5">Multiple inositol polyphosphate phosphatase 1</fullName>
        <ecNumber evidence="4">3.1.3.62</ecNumber>
        <ecNumber evidence="3">3.1.3.80</ecNumber>
    </recommendedName>
    <alternativeName>
        <fullName evidence="11">2,3-bisphosphoglycerate 3-phosphatase</fullName>
    </alternativeName>
</protein>